<gene>
    <name evidence="2" type="ORF">NITHO_3410004</name>
</gene>
<proteinExistence type="predicted"/>
<evidence type="ECO:0000313" key="2">
    <source>
        <dbReference type="EMBL" id="CCF84441.1"/>
    </source>
</evidence>
<evidence type="ECO:0000313" key="3">
    <source>
        <dbReference type="Proteomes" id="UP000004221"/>
    </source>
</evidence>
<evidence type="ECO:0000256" key="1">
    <source>
        <dbReference type="SAM" id="MobiDB-lite"/>
    </source>
</evidence>
<keyword evidence="3" id="KW-1185">Reference proteome</keyword>
<name>I4EIC9_9BACT</name>
<dbReference type="AlphaFoldDB" id="I4EIC9"/>
<dbReference type="EMBL" id="CAGS01000270">
    <property type="protein sequence ID" value="CCF84441.1"/>
    <property type="molecule type" value="Genomic_DNA"/>
</dbReference>
<comment type="caution">
    <text evidence="2">The sequence shown here is derived from an EMBL/GenBank/DDBJ whole genome shotgun (WGS) entry which is preliminary data.</text>
</comment>
<reference evidence="2 3" key="1">
    <citation type="journal article" date="2012" name="ISME J.">
        <title>Nitrification expanded: discovery, physiology and genomics of a nitrite-oxidizing bacterium from the phylum Chloroflexi.</title>
        <authorList>
            <person name="Sorokin D.Y."/>
            <person name="Lucker S."/>
            <person name="Vejmelkova D."/>
            <person name="Kostrikina N.A."/>
            <person name="Kleerebezem R."/>
            <person name="Rijpstra W.I."/>
            <person name="Damste J.S."/>
            <person name="Le Paslier D."/>
            <person name="Muyzer G."/>
            <person name="Wagner M."/>
            <person name="van Loosdrecht M.C."/>
            <person name="Daims H."/>
        </authorList>
    </citation>
    <scope>NUCLEOTIDE SEQUENCE [LARGE SCALE GENOMIC DNA]</scope>
    <source>
        <strain evidence="3">none</strain>
    </source>
</reference>
<accession>I4EIC9</accession>
<organism evidence="2 3">
    <name type="scientific">Nitrolancea hollandica Lb</name>
    <dbReference type="NCBI Taxonomy" id="1129897"/>
    <lineage>
        <taxon>Bacteria</taxon>
        <taxon>Pseudomonadati</taxon>
        <taxon>Thermomicrobiota</taxon>
        <taxon>Thermomicrobia</taxon>
        <taxon>Sphaerobacterales</taxon>
        <taxon>Sphaerobacterineae</taxon>
        <taxon>Sphaerobacteraceae</taxon>
        <taxon>Nitrolancea</taxon>
    </lineage>
</organism>
<feature type="compositionally biased region" description="Basic and acidic residues" evidence="1">
    <location>
        <begin position="86"/>
        <end position="108"/>
    </location>
</feature>
<feature type="region of interest" description="Disordered" evidence="1">
    <location>
        <begin position="86"/>
        <end position="131"/>
    </location>
</feature>
<sequence>MPGGGLQEEIEGVQVKVTGHKQWQEDYTLSDMQVVYRRTNPKSWDDMIKWLEKYGESDNELTPGETIALTQDLRSLKQSHISFTDNPEKAFSEAHKHRKQNWERHKGTEYPQKLPHAHAFPQEEISPPSSS</sequence>
<protein>
    <submittedName>
        <fullName evidence="2">Uncharacterized protein</fullName>
    </submittedName>
</protein>
<dbReference type="Proteomes" id="UP000004221">
    <property type="component" value="Unassembled WGS sequence"/>
</dbReference>